<dbReference type="PANTHER" id="PTHR42776">
    <property type="entry name" value="SERINE PEPTIDASE S9 FAMILY MEMBER"/>
    <property type="match status" value="1"/>
</dbReference>
<gene>
    <name evidence="3" type="ORF">AJ85_10375</name>
</gene>
<evidence type="ECO:0000313" key="3">
    <source>
        <dbReference type="EMBL" id="THG90498.1"/>
    </source>
</evidence>
<dbReference type="AlphaFoldDB" id="A0A4S4JYZ9"/>
<sequence>MCVSLDNKGCEKMLLAQVRVPSPHPRIELFEMTYLSEGLKVKGYLAKPIMAKSLPGLLYLRGGIKNVGMVRVQRLIQWASEGFVVMAPFYRGNRGGEGQEDFAGEDRYDAIHALDILSELPYVNANSLHALGFSRGGVMALLTAIERPQLTTCTLWNGVTDMFLTYEERVDLRRMLKRVIGGTPNKYPERYEYRSPISKMKKTNIPILVIHGEKDKHVSVEHSIRLEKALGNQVEAWYFKKFPHHFPVKDQQNVLGKAAKWMKSQEKRKLNE</sequence>
<dbReference type="SUPFAM" id="SSF53474">
    <property type="entry name" value="alpha/beta-Hydrolases"/>
    <property type="match status" value="1"/>
</dbReference>
<accession>A0A4S4JYZ9</accession>
<organism evidence="3 4">
    <name type="scientific">Alkalihalobacillus alcalophilus ATCC 27647 = CGMCC 1.3604</name>
    <dbReference type="NCBI Taxonomy" id="1218173"/>
    <lineage>
        <taxon>Bacteria</taxon>
        <taxon>Bacillati</taxon>
        <taxon>Bacillota</taxon>
        <taxon>Bacilli</taxon>
        <taxon>Bacillales</taxon>
        <taxon>Bacillaceae</taxon>
        <taxon>Alkalihalobacillus</taxon>
    </lineage>
</organism>
<dbReference type="InterPro" id="IPR002471">
    <property type="entry name" value="Pept_S9_AS"/>
</dbReference>
<dbReference type="Gene3D" id="3.40.50.1820">
    <property type="entry name" value="alpha/beta hydrolase"/>
    <property type="match status" value="1"/>
</dbReference>
<protein>
    <submittedName>
        <fullName evidence="3">Peptidase</fullName>
    </submittedName>
</protein>
<keyword evidence="1" id="KW-0378">Hydrolase</keyword>
<evidence type="ECO:0000313" key="4">
    <source>
        <dbReference type="Proteomes" id="UP000297014"/>
    </source>
</evidence>
<dbReference type="GO" id="GO:0006508">
    <property type="term" value="P:proteolysis"/>
    <property type="evidence" value="ECO:0007669"/>
    <property type="project" value="InterPro"/>
</dbReference>
<dbReference type="Pfam" id="PF00326">
    <property type="entry name" value="Peptidase_S9"/>
    <property type="match status" value="1"/>
</dbReference>
<dbReference type="GO" id="GO:0004252">
    <property type="term" value="F:serine-type endopeptidase activity"/>
    <property type="evidence" value="ECO:0007669"/>
    <property type="project" value="InterPro"/>
</dbReference>
<evidence type="ECO:0000256" key="1">
    <source>
        <dbReference type="ARBA" id="ARBA00022801"/>
    </source>
</evidence>
<name>A0A4S4JYZ9_ALKAL</name>
<dbReference type="Proteomes" id="UP000297014">
    <property type="component" value="Unassembled WGS sequence"/>
</dbReference>
<dbReference type="PANTHER" id="PTHR42776:SF27">
    <property type="entry name" value="DIPEPTIDYL PEPTIDASE FAMILY MEMBER 6"/>
    <property type="match status" value="1"/>
</dbReference>
<comment type="caution">
    <text evidence="3">The sequence shown here is derived from an EMBL/GenBank/DDBJ whole genome shotgun (WGS) entry which is preliminary data.</text>
</comment>
<reference evidence="3 4" key="1">
    <citation type="submission" date="2014-01" db="EMBL/GenBank/DDBJ databases">
        <title>Draft genome sequencing of Bacillus alcalophilus CGMCC 1.3604.</title>
        <authorList>
            <person name="Yang J."/>
            <person name="Diao L."/>
            <person name="Yang S."/>
        </authorList>
    </citation>
    <scope>NUCLEOTIDE SEQUENCE [LARGE SCALE GENOMIC DNA]</scope>
    <source>
        <strain evidence="3 4">CGMCC 1.3604</strain>
    </source>
</reference>
<evidence type="ECO:0000259" key="2">
    <source>
        <dbReference type="Pfam" id="PF00326"/>
    </source>
</evidence>
<dbReference type="InterPro" id="IPR001375">
    <property type="entry name" value="Peptidase_S9_cat"/>
</dbReference>
<dbReference type="PROSITE" id="PS00708">
    <property type="entry name" value="PRO_ENDOPEP_SER"/>
    <property type="match status" value="1"/>
</dbReference>
<dbReference type="InterPro" id="IPR029058">
    <property type="entry name" value="AB_hydrolase_fold"/>
</dbReference>
<feature type="domain" description="Peptidase S9 prolyl oligopeptidase catalytic" evidence="2">
    <location>
        <begin position="77"/>
        <end position="247"/>
    </location>
</feature>
<dbReference type="EMBL" id="JALP01000142">
    <property type="protein sequence ID" value="THG90498.1"/>
    <property type="molecule type" value="Genomic_DNA"/>
</dbReference>
<proteinExistence type="predicted"/>